<feature type="compositionally biased region" description="Basic and acidic residues" evidence="1">
    <location>
        <begin position="9"/>
        <end position="22"/>
    </location>
</feature>
<organism evidence="2">
    <name type="scientific">marine metagenome</name>
    <dbReference type="NCBI Taxonomy" id="408172"/>
    <lineage>
        <taxon>unclassified sequences</taxon>
        <taxon>metagenomes</taxon>
        <taxon>ecological metagenomes</taxon>
    </lineage>
</organism>
<reference evidence="2" key="1">
    <citation type="submission" date="2018-05" db="EMBL/GenBank/DDBJ databases">
        <authorList>
            <person name="Lanie J.A."/>
            <person name="Ng W.-L."/>
            <person name="Kazmierczak K.M."/>
            <person name="Andrzejewski T.M."/>
            <person name="Davidsen T.M."/>
            <person name="Wayne K.J."/>
            <person name="Tettelin H."/>
            <person name="Glass J.I."/>
            <person name="Rusch D."/>
            <person name="Podicherti R."/>
            <person name="Tsui H.-C.T."/>
            <person name="Winkler M.E."/>
        </authorList>
    </citation>
    <scope>NUCLEOTIDE SEQUENCE</scope>
</reference>
<accession>A0A381YN86</accession>
<protein>
    <submittedName>
        <fullName evidence="2">Uncharacterized protein</fullName>
    </submittedName>
</protein>
<sequence>MSNYDMDEIERQRRKTQEESIKGTKPKRKPTACGPGNPMIETKSNIPISLPNKDAIKLAILAHENNVTLNAYCIDILRQGIESGEHRFEHDSRPQLLNES</sequence>
<proteinExistence type="predicted"/>
<name>A0A381YN86_9ZZZZ</name>
<dbReference type="EMBL" id="UINC01018643">
    <property type="protein sequence ID" value="SVA78488.1"/>
    <property type="molecule type" value="Genomic_DNA"/>
</dbReference>
<gene>
    <name evidence="2" type="ORF">METZ01_LOCUS131342</name>
</gene>
<evidence type="ECO:0000313" key="2">
    <source>
        <dbReference type="EMBL" id="SVA78488.1"/>
    </source>
</evidence>
<dbReference type="AlphaFoldDB" id="A0A381YN86"/>
<evidence type="ECO:0000256" key="1">
    <source>
        <dbReference type="SAM" id="MobiDB-lite"/>
    </source>
</evidence>
<feature type="region of interest" description="Disordered" evidence="1">
    <location>
        <begin position="1"/>
        <end position="45"/>
    </location>
</feature>